<keyword evidence="5" id="KW-0012">Acyltransferase</keyword>
<proteinExistence type="inferred from homology"/>
<dbReference type="GO" id="GO:0012505">
    <property type="term" value="C:endomembrane system"/>
    <property type="evidence" value="ECO:0007669"/>
    <property type="project" value="UniProtKB-SubCell"/>
</dbReference>
<dbReference type="InterPro" id="IPR045520">
    <property type="entry name" value="GPAT/DHAPAT_C"/>
</dbReference>
<dbReference type="Pfam" id="PF01553">
    <property type="entry name" value="Acyltransferase"/>
    <property type="match status" value="1"/>
</dbReference>
<keyword evidence="9" id="KW-1185">Reference proteome</keyword>
<dbReference type="EMBL" id="CAJVPV010030964">
    <property type="protein sequence ID" value="CAG8741860.1"/>
    <property type="molecule type" value="Genomic_DNA"/>
</dbReference>
<evidence type="ECO:0000256" key="6">
    <source>
        <dbReference type="SAM" id="MobiDB-lite"/>
    </source>
</evidence>
<dbReference type="InterPro" id="IPR002123">
    <property type="entry name" value="Plipid/glycerol_acylTrfase"/>
</dbReference>
<name>A0A9N9NM96_9GLOM</name>
<comment type="similarity">
    <text evidence="2">Belongs to the GPAT/DAPAT family.</text>
</comment>
<dbReference type="CDD" id="cd07993">
    <property type="entry name" value="LPLAT_DHAPAT-like"/>
    <property type="match status" value="1"/>
</dbReference>
<feature type="region of interest" description="Disordered" evidence="6">
    <location>
        <begin position="1"/>
        <end position="26"/>
    </location>
</feature>
<dbReference type="GO" id="GO:0006072">
    <property type="term" value="P:glycerol-3-phosphate metabolic process"/>
    <property type="evidence" value="ECO:0007669"/>
    <property type="project" value="TreeGrafter"/>
</dbReference>
<evidence type="ECO:0000259" key="7">
    <source>
        <dbReference type="SMART" id="SM00563"/>
    </source>
</evidence>
<dbReference type="SUPFAM" id="SSF69593">
    <property type="entry name" value="Glycerol-3-phosphate (1)-acyltransferase"/>
    <property type="match status" value="1"/>
</dbReference>
<dbReference type="GO" id="GO:0008654">
    <property type="term" value="P:phospholipid biosynthetic process"/>
    <property type="evidence" value="ECO:0007669"/>
    <property type="project" value="TreeGrafter"/>
</dbReference>
<comment type="subcellular location">
    <subcellularLocation>
        <location evidence="1">Endomembrane system</location>
        <topology evidence="1">Peripheral membrane protein</topology>
    </subcellularLocation>
</comment>
<evidence type="ECO:0000256" key="3">
    <source>
        <dbReference type="ARBA" id="ARBA00022679"/>
    </source>
</evidence>
<dbReference type="PANTHER" id="PTHR12563:SF17">
    <property type="entry name" value="DIHYDROXYACETONE PHOSPHATE ACYLTRANSFERASE"/>
    <property type="match status" value="1"/>
</dbReference>
<dbReference type="GO" id="GO:0004366">
    <property type="term" value="F:glycerol-3-phosphate O-acyltransferase activity"/>
    <property type="evidence" value="ECO:0007669"/>
    <property type="project" value="TreeGrafter"/>
</dbReference>
<gene>
    <name evidence="8" type="ORF">AMORRO_LOCUS14762</name>
</gene>
<evidence type="ECO:0000256" key="5">
    <source>
        <dbReference type="ARBA" id="ARBA00023315"/>
    </source>
</evidence>
<dbReference type="Pfam" id="PF19277">
    <property type="entry name" value="GPAT_C"/>
    <property type="match status" value="1"/>
</dbReference>
<keyword evidence="4" id="KW-0472">Membrane</keyword>
<dbReference type="InterPro" id="IPR022284">
    <property type="entry name" value="GPAT/DHAPAT"/>
</dbReference>
<evidence type="ECO:0000256" key="2">
    <source>
        <dbReference type="ARBA" id="ARBA00007937"/>
    </source>
</evidence>
<dbReference type="GO" id="GO:0019432">
    <property type="term" value="P:triglyceride biosynthetic process"/>
    <property type="evidence" value="ECO:0007669"/>
    <property type="project" value="TreeGrafter"/>
</dbReference>
<comment type="caution">
    <text evidence="8">The sequence shown here is derived from an EMBL/GenBank/DDBJ whole genome shotgun (WGS) entry which is preliminary data.</text>
</comment>
<sequence length="395" mass="45300">MGKENSKVDSPLDPVFSRTKGEQSSSLAVENVKFTTVTSPEVNLVDEDSKETELEHQTDSIDSKEKNLTLHYTGHFREDPFGFMMQMGAFYQGTGWRSYKNYIGSRIFYEGYTEEVKERVLNSERVLYMIAYLAEKQANILAQTIPNATPKLIAKRKKKFEKELQTVANTMVEKLVTNFDNLRFMRVITYFTNNILVRMYHQGINICERDFMELRRVAIKAAQNSQSLIIVPCHKSHIDYLVVSYIFFRLGLALPHIAAGENLDLPIVGGVLRRGGAFFIRRSWGEDQLYNSIAKEYIEGLLERGHNIEFFIEGTRSRTGKALPPKLGLMKIIVDCILSGRAKDCWIVPVSIQYDKVIETESYVNELLGNPKERESLWGLVNNTRLLQLKMGRID</sequence>
<dbReference type="OrthoDB" id="10255570at2759"/>
<dbReference type="GO" id="GO:0006631">
    <property type="term" value="P:fatty acid metabolic process"/>
    <property type="evidence" value="ECO:0007669"/>
    <property type="project" value="TreeGrafter"/>
</dbReference>
<dbReference type="InterPro" id="IPR041728">
    <property type="entry name" value="GPAT/DHAPAT_LPLAT"/>
</dbReference>
<accession>A0A9N9NM96</accession>
<dbReference type="Proteomes" id="UP000789342">
    <property type="component" value="Unassembled WGS sequence"/>
</dbReference>
<feature type="domain" description="Phospholipid/glycerol acyltransferase" evidence="7">
    <location>
        <begin position="228"/>
        <end position="355"/>
    </location>
</feature>
<evidence type="ECO:0000256" key="4">
    <source>
        <dbReference type="ARBA" id="ARBA00023136"/>
    </source>
</evidence>
<reference evidence="8" key="1">
    <citation type="submission" date="2021-06" db="EMBL/GenBank/DDBJ databases">
        <authorList>
            <person name="Kallberg Y."/>
            <person name="Tangrot J."/>
            <person name="Rosling A."/>
        </authorList>
    </citation>
    <scope>NUCLEOTIDE SEQUENCE</scope>
    <source>
        <strain evidence="8">CL551</strain>
    </source>
</reference>
<dbReference type="SMART" id="SM00563">
    <property type="entry name" value="PlsC"/>
    <property type="match status" value="1"/>
</dbReference>
<protein>
    <submittedName>
        <fullName evidence="8">4460_t:CDS:1</fullName>
    </submittedName>
</protein>
<evidence type="ECO:0000313" key="9">
    <source>
        <dbReference type="Proteomes" id="UP000789342"/>
    </source>
</evidence>
<evidence type="ECO:0000313" key="8">
    <source>
        <dbReference type="EMBL" id="CAG8741860.1"/>
    </source>
</evidence>
<organism evidence="8 9">
    <name type="scientific">Acaulospora morrowiae</name>
    <dbReference type="NCBI Taxonomy" id="94023"/>
    <lineage>
        <taxon>Eukaryota</taxon>
        <taxon>Fungi</taxon>
        <taxon>Fungi incertae sedis</taxon>
        <taxon>Mucoromycota</taxon>
        <taxon>Glomeromycotina</taxon>
        <taxon>Glomeromycetes</taxon>
        <taxon>Diversisporales</taxon>
        <taxon>Acaulosporaceae</taxon>
        <taxon>Acaulospora</taxon>
    </lineage>
</organism>
<dbReference type="AlphaFoldDB" id="A0A9N9NM96"/>
<keyword evidence="3" id="KW-0808">Transferase</keyword>
<dbReference type="PANTHER" id="PTHR12563">
    <property type="entry name" value="GLYCEROL-3-PHOSPHATE ACYLTRANSFERASE"/>
    <property type="match status" value="1"/>
</dbReference>
<dbReference type="GO" id="GO:0031966">
    <property type="term" value="C:mitochondrial membrane"/>
    <property type="evidence" value="ECO:0007669"/>
    <property type="project" value="TreeGrafter"/>
</dbReference>
<feature type="non-terminal residue" evidence="8">
    <location>
        <position position="1"/>
    </location>
</feature>
<evidence type="ECO:0000256" key="1">
    <source>
        <dbReference type="ARBA" id="ARBA00004184"/>
    </source>
</evidence>